<keyword evidence="2" id="KW-1185">Reference proteome</keyword>
<protein>
    <recommendedName>
        <fullName evidence="3">DUF3263 domain-containing protein</fullName>
    </recommendedName>
</protein>
<proteinExistence type="predicted"/>
<evidence type="ECO:0008006" key="3">
    <source>
        <dbReference type="Google" id="ProtNLM"/>
    </source>
</evidence>
<reference evidence="1 2" key="1">
    <citation type="submission" date="2013-02" db="EMBL/GenBank/DDBJ databases">
        <title>Whole genome shotgun sequence of Gordonia paraffinivorans NBRC 108238.</title>
        <authorList>
            <person name="Isaki-Nakamura S."/>
            <person name="Hosoyama A."/>
            <person name="Tsuchikane K."/>
            <person name="Ando Y."/>
            <person name="Baba S."/>
            <person name="Ohji S."/>
            <person name="Hamada M."/>
            <person name="Tamura T."/>
            <person name="Yamazoe A."/>
            <person name="Yamazaki S."/>
            <person name="Fujita N."/>
        </authorList>
    </citation>
    <scope>NUCLEOTIDE SEQUENCE [LARGE SCALE GENOMIC DNA]</scope>
    <source>
        <strain evidence="1 2">NBRC 108238</strain>
    </source>
</reference>
<evidence type="ECO:0000313" key="1">
    <source>
        <dbReference type="EMBL" id="GAC84632.1"/>
    </source>
</evidence>
<dbReference type="Proteomes" id="UP000035021">
    <property type="component" value="Unassembled WGS sequence"/>
</dbReference>
<organism evidence="1 2">
    <name type="scientific">Gordonia paraffinivorans NBRC 108238</name>
    <dbReference type="NCBI Taxonomy" id="1223543"/>
    <lineage>
        <taxon>Bacteria</taxon>
        <taxon>Bacillati</taxon>
        <taxon>Actinomycetota</taxon>
        <taxon>Actinomycetes</taxon>
        <taxon>Mycobacteriales</taxon>
        <taxon>Gordoniaceae</taxon>
        <taxon>Gordonia</taxon>
    </lineage>
</organism>
<evidence type="ECO:0000313" key="2">
    <source>
        <dbReference type="Proteomes" id="UP000035021"/>
    </source>
</evidence>
<comment type="caution">
    <text evidence="1">The sequence shown here is derived from an EMBL/GenBank/DDBJ whole genome shotgun (WGS) entry which is preliminary data.</text>
</comment>
<accession>A0ABQ0IM41</accession>
<dbReference type="EMBL" id="BAOQ01000024">
    <property type="protein sequence ID" value="GAC84632.1"/>
    <property type="molecule type" value="Genomic_DNA"/>
</dbReference>
<sequence length="84" mass="9060">MARSATVGHADELIRFARAWAPFGGPGDDEVFVTFGVGQAEFYQRVMSALATNSGGLPVCEAADLQRHCRRQLALLRAGARPSR</sequence>
<dbReference type="RefSeq" id="WP_006900865.1">
    <property type="nucleotide sequence ID" value="NZ_BAOQ01000024.1"/>
</dbReference>
<gene>
    <name evidence="1" type="ORF">GP2_024_00590</name>
</gene>
<name>A0ABQ0IM41_9ACTN</name>